<evidence type="ECO:0000313" key="1">
    <source>
        <dbReference type="EMBL" id="KAI4369033.1"/>
    </source>
</evidence>
<dbReference type="EMBL" id="CM042884">
    <property type="protein sequence ID" value="KAI4369033.1"/>
    <property type="molecule type" value="Genomic_DNA"/>
</dbReference>
<evidence type="ECO:0000313" key="2">
    <source>
        <dbReference type="Proteomes" id="UP001057402"/>
    </source>
</evidence>
<accession>A0ACB9QUZ2</accession>
<sequence length="173" mass="19675">MEIDCGFSGSYYDVLGVGPYSSNEDIRRAYRKLAMKWHPERWTSQPSMFGEAKRNLQMVQQAYEVLSDDRKRLMYDAGVNDPNEAEEEEEGFSDFVQEMTSLMAQDRTEKKQDYSLEDLQGMLMEMAQGFDFPQWSDFEPPTTLSWPGPIKIGDGGGGASHHLEVASAGFRAY</sequence>
<keyword evidence="2" id="KW-1185">Reference proteome</keyword>
<comment type="caution">
    <text evidence="1">The sequence shown here is derived from an EMBL/GenBank/DDBJ whole genome shotgun (WGS) entry which is preliminary data.</text>
</comment>
<proteinExistence type="predicted"/>
<dbReference type="Proteomes" id="UP001057402">
    <property type="component" value="Chromosome 5"/>
</dbReference>
<organism evidence="1 2">
    <name type="scientific">Melastoma candidum</name>
    <dbReference type="NCBI Taxonomy" id="119954"/>
    <lineage>
        <taxon>Eukaryota</taxon>
        <taxon>Viridiplantae</taxon>
        <taxon>Streptophyta</taxon>
        <taxon>Embryophyta</taxon>
        <taxon>Tracheophyta</taxon>
        <taxon>Spermatophyta</taxon>
        <taxon>Magnoliopsida</taxon>
        <taxon>eudicotyledons</taxon>
        <taxon>Gunneridae</taxon>
        <taxon>Pentapetalae</taxon>
        <taxon>rosids</taxon>
        <taxon>malvids</taxon>
        <taxon>Myrtales</taxon>
        <taxon>Melastomataceae</taxon>
        <taxon>Melastomatoideae</taxon>
        <taxon>Melastomateae</taxon>
        <taxon>Melastoma</taxon>
    </lineage>
</organism>
<reference evidence="2" key="1">
    <citation type="journal article" date="2023" name="Front. Plant Sci.">
        <title>Chromosomal-level genome assembly of Melastoma candidum provides insights into trichome evolution.</title>
        <authorList>
            <person name="Zhong Y."/>
            <person name="Wu W."/>
            <person name="Sun C."/>
            <person name="Zou P."/>
            <person name="Liu Y."/>
            <person name="Dai S."/>
            <person name="Zhou R."/>
        </authorList>
    </citation>
    <scope>NUCLEOTIDE SEQUENCE [LARGE SCALE GENOMIC DNA]</scope>
</reference>
<gene>
    <name evidence="1" type="ORF">MLD38_017526</name>
</gene>
<protein>
    <submittedName>
        <fullName evidence="1">Uncharacterized protein</fullName>
    </submittedName>
</protein>
<name>A0ACB9QUZ2_9MYRT</name>